<sequence>MNPNHSVFFRGFYIRNYTADLQLTSDLIHILGDNNLTDKLAVTNHQQIVAKDKLIKNK</sequence>
<dbReference type="AlphaFoldDB" id="A0A8T5V0Y5"/>
<protein>
    <submittedName>
        <fullName evidence="1">Uncharacterized protein</fullName>
    </submittedName>
</protein>
<gene>
    <name evidence="1" type="ORF">K8N75_13780</name>
</gene>
<organism evidence="1 2">
    <name type="scientific">Methanobacterium spitsbergense</name>
    <dbReference type="NCBI Taxonomy" id="2874285"/>
    <lineage>
        <taxon>Archaea</taxon>
        <taxon>Methanobacteriati</taxon>
        <taxon>Methanobacteriota</taxon>
        <taxon>Methanomada group</taxon>
        <taxon>Methanobacteria</taxon>
        <taxon>Methanobacteriales</taxon>
        <taxon>Methanobacteriaceae</taxon>
        <taxon>Methanobacterium</taxon>
    </lineage>
</organism>
<dbReference type="EMBL" id="JAIOUQ010000017">
    <property type="protein sequence ID" value="MBZ2167110.1"/>
    <property type="molecule type" value="Genomic_DNA"/>
</dbReference>
<name>A0A8T5V0Y5_9EURY</name>
<dbReference type="Proteomes" id="UP000825933">
    <property type="component" value="Unassembled WGS sequence"/>
</dbReference>
<comment type="caution">
    <text evidence="1">The sequence shown here is derived from an EMBL/GenBank/DDBJ whole genome shotgun (WGS) entry which is preliminary data.</text>
</comment>
<reference evidence="2" key="1">
    <citation type="journal article" date="2022" name="Microbiol. Resour. Announc.">
        <title>Draft Genome Sequence of a Methanogenic Archaeon from West Spitsbergen Permafrost.</title>
        <authorList>
            <person name="Trubitsyn V."/>
            <person name="Rivkina E."/>
            <person name="Shcherbakova V."/>
        </authorList>
    </citation>
    <scope>NUCLEOTIDE SEQUENCE [LARGE SCALE GENOMIC DNA]</scope>
    <source>
        <strain evidence="2">VT</strain>
    </source>
</reference>
<evidence type="ECO:0000313" key="1">
    <source>
        <dbReference type="EMBL" id="MBZ2167110.1"/>
    </source>
</evidence>
<accession>A0A8T5V0Y5</accession>
<keyword evidence="2" id="KW-1185">Reference proteome</keyword>
<proteinExistence type="predicted"/>
<evidence type="ECO:0000313" key="2">
    <source>
        <dbReference type="Proteomes" id="UP000825933"/>
    </source>
</evidence>
<dbReference type="RefSeq" id="WP_223792643.1">
    <property type="nucleotide sequence ID" value="NZ_JAIOUQ010000017.1"/>
</dbReference>